<comment type="caution">
    <text evidence="1">The sequence shown here is derived from an EMBL/GenBank/DDBJ whole genome shotgun (WGS) entry which is preliminary data.</text>
</comment>
<dbReference type="AlphaFoldDB" id="A0A8J3RBI3"/>
<evidence type="ECO:0000313" key="1">
    <source>
        <dbReference type="EMBL" id="GIH69493.1"/>
    </source>
</evidence>
<gene>
    <name evidence="1" type="ORF">Mth01_17460</name>
</gene>
<proteinExistence type="predicted"/>
<evidence type="ECO:0000313" key="2">
    <source>
        <dbReference type="Proteomes" id="UP000610966"/>
    </source>
</evidence>
<organism evidence="1 2">
    <name type="scientific">Sphaerimonospora thailandensis</name>
    <dbReference type="NCBI Taxonomy" id="795644"/>
    <lineage>
        <taxon>Bacteria</taxon>
        <taxon>Bacillati</taxon>
        <taxon>Actinomycetota</taxon>
        <taxon>Actinomycetes</taxon>
        <taxon>Streptosporangiales</taxon>
        <taxon>Streptosporangiaceae</taxon>
        <taxon>Sphaerimonospora</taxon>
    </lineage>
</organism>
<reference evidence="1" key="1">
    <citation type="submission" date="2021-01" db="EMBL/GenBank/DDBJ databases">
        <title>Whole genome shotgun sequence of Sphaerimonospora thailandensis NBRC 107569.</title>
        <authorList>
            <person name="Komaki H."/>
            <person name="Tamura T."/>
        </authorList>
    </citation>
    <scope>NUCLEOTIDE SEQUENCE</scope>
    <source>
        <strain evidence="1">NBRC 107569</strain>
    </source>
</reference>
<dbReference type="Proteomes" id="UP000610966">
    <property type="component" value="Unassembled WGS sequence"/>
</dbReference>
<dbReference type="RefSeq" id="WP_204014167.1">
    <property type="nucleotide sequence ID" value="NZ_BOOG01000015.1"/>
</dbReference>
<protein>
    <submittedName>
        <fullName evidence="1">Uncharacterized protein</fullName>
    </submittedName>
</protein>
<accession>A0A8J3RBI3</accession>
<keyword evidence="2" id="KW-1185">Reference proteome</keyword>
<dbReference type="EMBL" id="BOOG01000015">
    <property type="protein sequence ID" value="GIH69493.1"/>
    <property type="molecule type" value="Genomic_DNA"/>
</dbReference>
<name>A0A8J3RBI3_9ACTN</name>
<sequence length="56" mass="6187">MTKGDIAASMVGQSRMELRLDHLIADLAELKARQIEIRDLLARVAVCVDHTAPDQT</sequence>